<comment type="caution">
    <text evidence="15">The sequence shown here is derived from an EMBL/GenBank/DDBJ whole genome shotgun (WGS) entry which is preliminary data.</text>
</comment>
<dbReference type="CDD" id="cd11386">
    <property type="entry name" value="MCP_signal"/>
    <property type="match status" value="1"/>
</dbReference>
<reference evidence="15 16" key="1">
    <citation type="submission" date="2017-11" db="EMBL/GenBank/DDBJ databases">
        <title>Bacillus camelliae sp. nov., isolated from pu'er tea.</title>
        <authorList>
            <person name="Niu L."/>
        </authorList>
    </citation>
    <scope>NUCLEOTIDE SEQUENCE [LARGE SCALE GENOMIC DNA]</scope>
    <source>
        <strain evidence="15 16">7578-1</strain>
    </source>
</reference>
<protein>
    <submittedName>
        <fullName evidence="15">Chemotaxis protein</fullName>
    </submittedName>
</protein>
<dbReference type="GO" id="GO:0007165">
    <property type="term" value="P:signal transduction"/>
    <property type="evidence" value="ECO:0007669"/>
    <property type="project" value="UniProtKB-KW"/>
</dbReference>
<feature type="transmembrane region" description="Helical" evidence="12">
    <location>
        <begin position="12"/>
        <end position="32"/>
    </location>
</feature>
<keyword evidence="7 12" id="KW-1133">Transmembrane helix</keyword>
<dbReference type="Pfam" id="PF02743">
    <property type="entry name" value="dCache_1"/>
    <property type="match status" value="1"/>
</dbReference>
<dbReference type="OrthoDB" id="9760371at2"/>
<keyword evidence="6 12" id="KW-0812">Transmembrane</keyword>
<dbReference type="CDD" id="cd12912">
    <property type="entry name" value="PDC2_MCP_like"/>
    <property type="match status" value="1"/>
</dbReference>
<sequence>MKGLRFSIRKKLIISFALILIIPLVISGLISYESSKQNIDKQLMRAADENVDTLNELINSTISPFFNDATYFSGKITAKDYQGAKSPRIRTKLDQYLNLHKNVQLVYVGTETGLMIKSPNSEVAPGYDPRQRSWYKDAMNNPGKTIITDPYISSSTKDVVVTVAKTLNDNSGVIGIDISLKSFNTIVDKINIGKKGYAMILDGKKNFIASPMNKGGSSVKQSFYNDLYKKASGEFKYEINGQSKKMLFATNKLTGWKIAGTMDTSETTDASMPILISTGIDILITFIVGGIIIFFVIRSITNPLHRLKNVAVEISAGNLTQKIEIHTRDEIQDLGNAFNEMAENLRQLIQQIDDSSVQLSASAEELTAGAEETKIATEQVATTIEQVAKGAEIQSSGIKSNARSMDEISKGIQRVAENTTQVTELTRNTTQVAEEGGVFVKRTVEQMKDIYNTVGETNKKMEILSNRSNQIGTIIELITGIADQTNLLALNAAIEAARAGEHGKGFAVVADEIRKLAEQSRHSAQEIADLVIEIQKETVVSVESMEEATNKVEEGLSVSNETIQKFEDILNGMEKIAPQMEDVAAISQQITASVQEITSIMNELATIAQENSASAEEIAATTEENVASMGDISHAANALSNMAEDLQTLLKKFKL</sequence>
<dbReference type="InterPro" id="IPR033479">
    <property type="entry name" value="dCache_1"/>
</dbReference>
<dbReference type="RefSeq" id="WP_101354644.1">
    <property type="nucleotide sequence ID" value="NZ_PIQO01000009.1"/>
</dbReference>
<evidence type="ECO:0000259" key="14">
    <source>
        <dbReference type="PROSITE" id="PS50885"/>
    </source>
</evidence>
<evidence type="ECO:0000256" key="8">
    <source>
        <dbReference type="ARBA" id="ARBA00023136"/>
    </source>
</evidence>
<evidence type="ECO:0000256" key="6">
    <source>
        <dbReference type="ARBA" id="ARBA00022692"/>
    </source>
</evidence>
<dbReference type="Pfam" id="PF00015">
    <property type="entry name" value="MCPsignal"/>
    <property type="match status" value="1"/>
</dbReference>
<evidence type="ECO:0000313" key="15">
    <source>
        <dbReference type="EMBL" id="PKR84620.1"/>
    </source>
</evidence>
<feature type="domain" description="Methyl-accepting transducer" evidence="13">
    <location>
        <begin position="369"/>
        <end position="605"/>
    </location>
</feature>
<evidence type="ECO:0000256" key="9">
    <source>
        <dbReference type="ARBA" id="ARBA00023224"/>
    </source>
</evidence>
<dbReference type="InterPro" id="IPR003660">
    <property type="entry name" value="HAMP_dom"/>
</dbReference>
<dbReference type="SUPFAM" id="SSF103190">
    <property type="entry name" value="Sensory domain-like"/>
    <property type="match status" value="1"/>
</dbReference>
<dbReference type="EMBL" id="PIQO01000009">
    <property type="protein sequence ID" value="PKR84620.1"/>
    <property type="molecule type" value="Genomic_DNA"/>
</dbReference>
<dbReference type="PROSITE" id="PS50111">
    <property type="entry name" value="CHEMOTAXIS_TRANSDUC_2"/>
    <property type="match status" value="1"/>
</dbReference>
<accession>A0A2N3LJ13</accession>
<dbReference type="Gene3D" id="3.30.450.20">
    <property type="entry name" value="PAS domain"/>
    <property type="match status" value="2"/>
</dbReference>
<keyword evidence="8 12" id="KW-0472">Membrane</keyword>
<evidence type="ECO:0000256" key="11">
    <source>
        <dbReference type="PROSITE-ProRule" id="PRU00284"/>
    </source>
</evidence>
<dbReference type="GO" id="GO:0005886">
    <property type="term" value="C:plasma membrane"/>
    <property type="evidence" value="ECO:0007669"/>
    <property type="project" value="UniProtKB-SubCell"/>
</dbReference>
<dbReference type="GO" id="GO:0006935">
    <property type="term" value="P:chemotaxis"/>
    <property type="evidence" value="ECO:0007669"/>
    <property type="project" value="UniProtKB-KW"/>
</dbReference>
<dbReference type="SMART" id="SM00283">
    <property type="entry name" value="MA"/>
    <property type="match status" value="1"/>
</dbReference>
<dbReference type="CDD" id="cd06225">
    <property type="entry name" value="HAMP"/>
    <property type="match status" value="1"/>
</dbReference>
<keyword evidence="5" id="KW-0997">Cell inner membrane</keyword>
<dbReference type="PANTHER" id="PTHR32089:SF114">
    <property type="entry name" value="METHYL-ACCEPTING CHEMOTAXIS PROTEIN MCPB"/>
    <property type="match status" value="1"/>
</dbReference>
<gene>
    <name evidence="15" type="ORF">CWO92_12980</name>
</gene>
<evidence type="ECO:0000256" key="2">
    <source>
        <dbReference type="ARBA" id="ARBA00022475"/>
    </source>
</evidence>
<dbReference type="CDD" id="cd12913">
    <property type="entry name" value="PDC1_MCP_like"/>
    <property type="match status" value="1"/>
</dbReference>
<evidence type="ECO:0000256" key="10">
    <source>
        <dbReference type="ARBA" id="ARBA00029447"/>
    </source>
</evidence>
<evidence type="ECO:0000256" key="1">
    <source>
        <dbReference type="ARBA" id="ARBA00004651"/>
    </source>
</evidence>
<evidence type="ECO:0000313" key="16">
    <source>
        <dbReference type="Proteomes" id="UP000233440"/>
    </source>
</evidence>
<evidence type="ECO:0000256" key="4">
    <source>
        <dbReference type="ARBA" id="ARBA00022500"/>
    </source>
</evidence>
<dbReference type="GO" id="GO:0043200">
    <property type="term" value="P:response to amino acid"/>
    <property type="evidence" value="ECO:0007669"/>
    <property type="project" value="UniProtKB-ARBA"/>
</dbReference>
<name>A0A2N3LJ13_9BACI</name>
<dbReference type="Proteomes" id="UP000233440">
    <property type="component" value="Unassembled WGS sequence"/>
</dbReference>
<dbReference type="Gene3D" id="1.10.287.950">
    <property type="entry name" value="Methyl-accepting chemotaxis protein"/>
    <property type="match status" value="1"/>
</dbReference>
<keyword evidence="3" id="KW-0488">Methylation</keyword>
<evidence type="ECO:0000256" key="7">
    <source>
        <dbReference type="ARBA" id="ARBA00022989"/>
    </source>
</evidence>
<dbReference type="InterPro" id="IPR029151">
    <property type="entry name" value="Sensor-like_sf"/>
</dbReference>
<evidence type="ECO:0000256" key="3">
    <source>
        <dbReference type="ARBA" id="ARBA00022481"/>
    </source>
</evidence>
<proteinExistence type="inferred from homology"/>
<evidence type="ECO:0000259" key="13">
    <source>
        <dbReference type="PROSITE" id="PS50111"/>
    </source>
</evidence>
<dbReference type="Gene3D" id="6.10.340.10">
    <property type="match status" value="1"/>
</dbReference>
<dbReference type="InterPro" id="IPR004089">
    <property type="entry name" value="MCPsignal_dom"/>
</dbReference>
<dbReference type="Pfam" id="PF00672">
    <property type="entry name" value="HAMP"/>
    <property type="match status" value="1"/>
</dbReference>
<evidence type="ECO:0000256" key="5">
    <source>
        <dbReference type="ARBA" id="ARBA00022519"/>
    </source>
</evidence>
<dbReference type="PROSITE" id="PS50885">
    <property type="entry name" value="HAMP"/>
    <property type="match status" value="1"/>
</dbReference>
<dbReference type="SMART" id="SM00304">
    <property type="entry name" value="HAMP"/>
    <property type="match status" value="1"/>
</dbReference>
<feature type="transmembrane region" description="Helical" evidence="12">
    <location>
        <begin position="274"/>
        <end position="297"/>
    </location>
</feature>
<comment type="similarity">
    <text evidence="10">Belongs to the methyl-accepting chemotaxis (MCP) protein family.</text>
</comment>
<keyword evidence="2" id="KW-1003">Cell membrane</keyword>
<dbReference type="SUPFAM" id="SSF58104">
    <property type="entry name" value="Methyl-accepting chemotaxis protein (MCP) signaling domain"/>
    <property type="match status" value="1"/>
</dbReference>
<keyword evidence="4" id="KW-0145">Chemotaxis</keyword>
<dbReference type="GO" id="GO:0016597">
    <property type="term" value="F:amino acid binding"/>
    <property type="evidence" value="ECO:0007669"/>
    <property type="project" value="UniProtKB-ARBA"/>
</dbReference>
<dbReference type="AlphaFoldDB" id="A0A2N3LJ13"/>
<organism evidence="15 16">
    <name type="scientific">Heyndrickxia camelliae</name>
    <dbReference type="NCBI Taxonomy" id="1707093"/>
    <lineage>
        <taxon>Bacteria</taxon>
        <taxon>Bacillati</taxon>
        <taxon>Bacillota</taxon>
        <taxon>Bacilli</taxon>
        <taxon>Bacillales</taxon>
        <taxon>Bacillaceae</taxon>
        <taxon>Heyndrickxia</taxon>
    </lineage>
</organism>
<keyword evidence="16" id="KW-1185">Reference proteome</keyword>
<dbReference type="PANTHER" id="PTHR32089">
    <property type="entry name" value="METHYL-ACCEPTING CHEMOTAXIS PROTEIN MCPB"/>
    <property type="match status" value="1"/>
</dbReference>
<comment type="subcellular location">
    <subcellularLocation>
        <location evidence="1">Cell membrane</location>
        <topology evidence="1">Multi-pass membrane protein</topology>
    </subcellularLocation>
</comment>
<dbReference type="FunFam" id="1.10.287.950:FF:000001">
    <property type="entry name" value="Methyl-accepting chemotaxis sensory transducer"/>
    <property type="match status" value="1"/>
</dbReference>
<keyword evidence="9 11" id="KW-0807">Transducer</keyword>
<feature type="domain" description="HAMP" evidence="14">
    <location>
        <begin position="298"/>
        <end position="350"/>
    </location>
</feature>
<evidence type="ECO:0000256" key="12">
    <source>
        <dbReference type="SAM" id="Phobius"/>
    </source>
</evidence>
<dbReference type="FunFam" id="3.30.450.20:FF:000048">
    <property type="entry name" value="Methyl-accepting chemotaxis protein"/>
    <property type="match status" value="1"/>
</dbReference>